<feature type="transmembrane region" description="Helical" evidence="2">
    <location>
        <begin position="862"/>
        <end position="882"/>
    </location>
</feature>
<reference evidence="5" key="1">
    <citation type="submission" date="2020-12" db="EMBL/GenBank/DDBJ databases">
        <authorList>
            <person name="Iha C."/>
        </authorList>
    </citation>
    <scope>NUCLEOTIDE SEQUENCE</scope>
</reference>
<dbReference type="Gene3D" id="2.10.50.10">
    <property type="entry name" value="Tumor Necrosis Factor Receptor, subunit A, domain 2"/>
    <property type="match status" value="1"/>
</dbReference>
<proteinExistence type="predicted"/>
<feature type="compositionally biased region" description="Basic and acidic residues" evidence="1">
    <location>
        <begin position="1345"/>
        <end position="1364"/>
    </location>
</feature>
<keyword evidence="3" id="KW-0732">Signal</keyword>
<name>A0A8S1IKY5_9CHLO</name>
<sequence length="1489" mass="168523">MTHTRGGRWAASAASTASLLIIALCAWGAGRCGAQEPIVFRAGAVLTERGHGPTDEMQEAREGYELFAMRVGALHDGRGFRVVGRDGGRIFFKFRFESRDDGGAEKRHRRELRELLHRPRDPVHFVFGSHPEFAESETRICEKAKRLNYHCCVGPEEIYRQGHKYVFGVTASNTKYPELALRSMALKGLKSLAVIHRSDNVFTRTTCEYAITLANERFMKQVGRVSLKITDTYNITEIRESLERQNPGVPARALEEAELRTRFQNFAMEAKRHDVEGVVACGFTSDGRMLVEAFNEEKYPLKSFFLTVGPTKKDWILQTNNSAYMLSAVQWHRAQKYTGDDRTVPLRDDLFGTPKHYVDYHNVIYAKPPTYLSAGASAVGLTLMLAINETFSKCNLAEFAGSADDLLFGPPLKCRDGRVLDGYERIRLQLKELDQLTFFGHVRFNKDQRNIGMDPVTTQVLGDTDECEEISPGELGVEAVLPLDLANRELRMPACNPFRTTCRPGQMVPSDIFASCRDCYIGTFSVGNDSDHCDSCPPGMYNNRTGQSKCKVCPENTHTLESNRTSIEDCVCKLNFFEPRNRTGHPCLPCPDGARCDGNGAWVEPLKGYWVAEDVEERSTVYECSLRSACPGEGPGQCREGHAGRMCDACQKGYFYVFDRCFRCISKRVLTVLFVFLIVGWYMLNVVISKSLPSVDILLSWAQLANVIGDLDLSWPLTLEIVFGVANLMDFDVDIMEPTCFYSDWSYEDNFFVQLCLPFIMGFFALIGYLVASLLKFLAKNPDTKRYQFLRMFQFLQRVPRSQAELDAKWDMTVAAFLSSIEVTYITIAKYCFDAFKCRDVHGVMVLCASPEIECGSSKHNVVRGLAAAGILFYVIGFPLWVSWRLSSLRSRQAFADPVALRRYGFLYRRYELEYFWTGLVVLVRRVLFVLVLVFVHNAAFQVALLAAIIICSLMLHVYSAPYVDTYLDWLFSILLISLLIECFGGLMFYADNLPNANKGILEVFVLSGLFLLVAVFVYTFVREMKKKVEILEIRRMHCRAVLNKDVFEEDADGTGRWERKTRSSQVSRELTCTFNPNFVYKALKDSDEEMLLRWDKLSDMLKEYMADRSETSYLSLKPVAKFWRKLVERFPELIDFLTVADEDTRNDFKSFATKLYNDFYLKKNIESAPIFRVLNWRDRAPLAQWLAMAEEKDLVFFREFMVDMYRAAKFPGAAEDMEMKIRDKGGHELASPDEGKAQHFPGRLARLCGWNEFVRVLSNNTHILEEINEKRGPLRHTAKKQIMTQAMVVTAAAKFRAASKRGAMEKKSGAVSHKGDSLLQRPQEEGIVVGAQFVADGQVADPSNRNEPHDHAWRNRDAEHTSVPERGIGRAIPTSEQPRTNRGSDSHSEVPSGVHPECDGDGNPFGGCIEPHISLINMGPAAPQRPATGVYHQSWGSESKANNQVRMSSAQRGSHRWQRRHQSMGNLVLTVVVDEPELSMPSDQVDGS</sequence>
<feature type="region of interest" description="Disordered" evidence="1">
    <location>
        <begin position="1340"/>
        <end position="1406"/>
    </location>
</feature>
<evidence type="ECO:0000256" key="1">
    <source>
        <dbReference type="SAM" id="MobiDB-lite"/>
    </source>
</evidence>
<dbReference type="InterPro" id="IPR009030">
    <property type="entry name" value="Growth_fac_rcpt_cys_sf"/>
</dbReference>
<dbReference type="InterPro" id="IPR028082">
    <property type="entry name" value="Peripla_BP_I"/>
</dbReference>
<dbReference type="SMART" id="SM01411">
    <property type="entry name" value="Ephrin_rec_like"/>
    <property type="match status" value="1"/>
</dbReference>
<evidence type="ECO:0000256" key="3">
    <source>
        <dbReference type="SAM" id="SignalP"/>
    </source>
</evidence>
<dbReference type="PANTHER" id="PTHR11319:SF35">
    <property type="entry name" value="OUTER MEMBRANE PROTEIN PMPC-RELATED"/>
    <property type="match status" value="1"/>
</dbReference>
<evidence type="ECO:0000313" key="5">
    <source>
        <dbReference type="EMBL" id="CAD7695521.1"/>
    </source>
</evidence>
<organism evidence="5 6">
    <name type="scientific">Ostreobium quekettii</name>
    <dbReference type="NCBI Taxonomy" id="121088"/>
    <lineage>
        <taxon>Eukaryota</taxon>
        <taxon>Viridiplantae</taxon>
        <taxon>Chlorophyta</taxon>
        <taxon>core chlorophytes</taxon>
        <taxon>Ulvophyceae</taxon>
        <taxon>TCBD clade</taxon>
        <taxon>Bryopsidales</taxon>
        <taxon>Ostreobineae</taxon>
        <taxon>Ostreobiaceae</taxon>
        <taxon>Ostreobium</taxon>
    </lineage>
</organism>
<keyword evidence="2" id="KW-0812">Transmembrane</keyword>
<feature type="signal peptide" evidence="3">
    <location>
        <begin position="1"/>
        <end position="34"/>
    </location>
</feature>
<dbReference type="CDD" id="cd00185">
    <property type="entry name" value="TNFRSF"/>
    <property type="match status" value="1"/>
</dbReference>
<dbReference type="SUPFAM" id="SSF53822">
    <property type="entry name" value="Periplasmic binding protein-like I"/>
    <property type="match status" value="1"/>
</dbReference>
<dbReference type="OrthoDB" id="536686at2759"/>
<dbReference type="PANTHER" id="PTHR11319">
    <property type="entry name" value="G PROTEIN-COUPLED RECEPTOR-RELATED"/>
    <property type="match status" value="1"/>
</dbReference>
<feature type="chain" id="PRO_5035904516" description="Tyrosine-protein kinase ephrin type A/B receptor-like domain-containing protein" evidence="3">
    <location>
        <begin position="35"/>
        <end position="1489"/>
    </location>
</feature>
<protein>
    <recommendedName>
        <fullName evidence="4">Tyrosine-protein kinase ephrin type A/B receptor-like domain-containing protein</fullName>
    </recommendedName>
</protein>
<dbReference type="Pfam" id="PF07699">
    <property type="entry name" value="Ephrin_rec_like"/>
    <property type="match status" value="1"/>
</dbReference>
<dbReference type="SUPFAM" id="SSF57184">
    <property type="entry name" value="Growth factor receptor domain"/>
    <property type="match status" value="1"/>
</dbReference>
<evidence type="ECO:0000313" key="6">
    <source>
        <dbReference type="Proteomes" id="UP000708148"/>
    </source>
</evidence>
<feature type="transmembrane region" description="Helical" evidence="2">
    <location>
        <begin position="1002"/>
        <end position="1022"/>
    </location>
</feature>
<keyword evidence="2" id="KW-0472">Membrane</keyword>
<feature type="transmembrane region" description="Helical" evidence="2">
    <location>
        <begin position="751"/>
        <end position="778"/>
    </location>
</feature>
<dbReference type="InterPro" id="IPR011641">
    <property type="entry name" value="Tyr-kin_ephrin_A/B_rcpt-like"/>
</dbReference>
<dbReference type="Proteomes" id="UP000708148">
    <property type="component" value="Unassembled WGS sequence"/>
</dbReference>
<feature type="transmembrane region" description="Helical" evidence="2">
    <location>
        <begin position="915"/>
        <end position="936"/>
    </location>
</feature>
<feature type="domain" description="Tyrosine-protein kinase ephrin type A/B receptor-like" evidence="4">
    <location>
        <begin position="522"/>
        <end position="570"/>
    </location>
</feature>
<dbReference type="EMBL" id="CAJHUC010000358">
    <property type="protein sequence ID" value="CAD7695521.1"/>
    <property type="molecule type" value="Genomic_DNA"/>
</dbReference>
<dbReference type="Gene3D" id="3.40.50.2300">
    <property type="match status" value="2"/>
</dbReference>
<evidence type="ECO:0000259" key="4">
    <source>
        <dbReference type="Pfam" id="PF07699"/>
    </source>
</evidence>
<comment type="caution">
    <text evidence="5">The sequence shown here is derived from an EMBL/GenBank/DDBJ whole genome shotgun (WGS) entry which is preliminary data.</text>
</comment>
<gene>
    <name evidence="5" type="ORF">OSTQU699_LOCUS882</name>
</gene>
<keyword evidence="6" id="KW-1185">Reference proteome</keyword>
<feature type="transmembrane region" description="Helical" evidence="2">
    <location>
        <begin position="970"/>
        <end position="990"/>
    </location>
</feature>
<keyword evidence="2" id="KW-1133">Transmembrane helix</keyword>
<feature type="transmembrane region" description="Helical" evidence="2">
    <location>
        <begin position="943"/>
        <end position="964"/>
    </location>
</feature>
<feature type="transmembrane region" description="Helical" evidence="2">
    <location>
        <begin position="669"/>
        <end position="688"/>
    </location>
</feature>
<evidence type="ECO:0000256" key="2">
    <source>
        <dbReference type="SAM" id="Phobius"/>
    </source>
</evidence>
<accession>A0A8S1IKY5</accession>